<dbReference type="NCBIfam" id="TIGR01790">
    <property type="entry name" value="carotene-cycl"/>
    <property type="match status" value="1"/>
</dbReference>
<dbReference type="InterPro" id="IPR010108">
    <property type="entry name" value="Lycopene_cyclase_b/e"/>
</dbReference>
<sequence>MNRRTVDLAIVGGGLAGGLIALAIQRACPQMSLALFDAGEQLGGNHRWSWFSSDLDAAGSTLMGDFATRDWQTGNAVRFPAHDRELAANYRSLASCDFDAALRRILPTSAICTAQRVSSLDADGLEMANGERVSAQRVIDCRTFEPTRHLTGGWQVFLGRHLRTKTPHGVERPIIMDADVAQHGAYRFVYTLPLAADELFVEDTYYADHPDLDATVLSQRIDAYSHANGWVGEEIGRETGVLPVITGGDFSAYRQQIAIPGVAIAGARGGFSHPLTSYTVPIAVRTALLIARNADLSGPELASLVEREATKHWQATRFYRFLGQMLFGAGAPEDRFRIFERFYRLPEPLIERFYAARSTTGDKLRILAGKPPVPIAGAIRALLGNQPPLVHEENQ</sequence>
<dbReference type="Gene3D" id="3.50.50.60">
    <property type="entry name" value="FAD/NAD(P)-binding domain"/>
    <property type="match status" value="1"/>
</dbReference>
<dbReference type="OrthoDB" id="5793379at2"/>
<keyword evidence="2" id="KW-0413">Isomerase</keyword>
<accession>A0A5S3P2W4</accession>
<dbReference type="NCBIfam" id="TIGR01789">
    <property type="entry name" value="lycopene_cycl"/>
    <property type="match status" value="1"/>
</dbReference>
<gene>
    <name evidence="2" type="primary">crtY</name>
    <name evidence="2" type="ORF">FEV51_09655</name>
</gene>
<evidence type="ECO:0000313" key="3">
    <source>
        <dbReference type="Proteomes" id="UP000309668"/>
    </source>
</evidence>
<organism evidence="2 3">
    <name type="scientific">Qipengyuania marisflavi</name>
    <dbReference type="NCBI Taxonomy" id="2486356"/>
    <lineage>
        <taxon>Bacteria</taxon>
        <taxon>Pseudomonadati</taxon>
        <taxon>Pseudomonadota</taxon>
        <taxon>Alphaproteobacteria</taxon>
        <taxon>Sphingomonadales</taxon>
        <taxon>Erythrobacteraceae</taxon>
        <taxon>Qipengyuania</taxon>
    </lineage>
</organism>
<dbReference type="GO" id="GO:0016705">
    <property type="term" value="F:oxidoreductase activity, acting on paired donors, with incorporation or reduction of molecular oxygen"/>
    <property type="evidence" value="ECO:0007669"/>
    <property type="project" value="InterPro"/>
</dbReference>
<name>A0A5S3P2W4_9SPHN</name>
<evidence type="ECO:0000256" key="1">
    <source>
        <dbReference type="ARBA" id="ARBA00006599"/>
    </source>
</evidence>
<reference evidence="2 3" key="1">
    <citation type="submission" date="2019-05" db="EMBL/GenBank/DDBJ databases">
        <title>Erythrobacter marisflavi sp. nov., isolated from isolated from water of an estuary environment.</title>
        <authorList>
            <person name="Yoon J.-H."/>
        </authorList>
    </citation>
    <scope>NUCLEOTIDE SEQUENCE [LARGE SCALE GENOMIC DNA]</scope>
    <source>
        <strain evidence="2 3">KEM-5</strain>
    </source>
</reference>
<dbReference type="InterPro" id="IPR036188">
    <property type="entry name" value="FAD/NAD-bd_sf"/>
</dbReference>
<dbReference type="InterPro" id="IPR008461">
    <property type="entry name" value="CrtY"/>
</dbReference>
<dbReference type="SUPFAM" id="SSF51905">
    <property type="entry name" value="FAD/NAD(P)-binding domain"/>
    <property type="match status" value="1"/>
</dbReference>
<keyword evidence="3" id="KW-1185">Reference proteome</keyword>
<protein>
    <submittedName>
        <fullName evidence="2">Lycopene beta-cyclase CrtY</fullName>
        <ecNumber evidence="2">5.5.1.19</ecNumber>
    </submittedName>
</protein>
<dbReference type="EC" id="5.5.1.19" evidence="2"/>
<dbReference type="GO" id="GO:0045436">
    <property type="term" value="F:lycopene beta cyclase activity"/>
    <property type="evidence" value="ECO:0007669"/>
    <property type="project" value="InterPro"/>
</dbReference>
<dbReference type="Proteomes" id="UP000309668">
    <property type="component" value="Unassembled WGS sequence"/>
</dbReference>
<dbReference type="GO" id="GO:0016117">
    <property type="term" value="P:carotenoid biosynthetic process"/>
    <property type="evidence" value="ECO:0007669"/>
    <property type="project" value="InterPro"/>
</dbReference>
<dbReference type="RefSeq" id="WP_138618376.1">
    <property type="nucleotide sequence ID" value="NZ_VCAO01000004.1"/>
</dbReference>
<dbReference type="Pfam" id="PF05834">
    <property type="entry name" value="Lycopene_cycl"/>
    <property type="match status" value="1"/>
</dbReference>
<dbReference type="AlphaFoldDB" id="A0A5S3P2W4"/>
<dbReference type="EMBL" id="VCAO01000004">
    <property type="protein sequence ID" value="TMM47322.1"/>
    <property type="molecule type" value="Genomic_DNA"/>
</dbReference>
<comment type="caution">
    <text evidence="2">The sequence shown here is derived from an EMBL/GenBank/DDBJ whole genome shotgun (WGS) entry which is preliminary data.</text>
</comment>
<proteinExistence type="inferred from homology"/>
<evidence type="ECO:0000313" key="2">
    <source>
        <dbReference type="EMBL" id="TMM47322.1"/>
    </source>
</evidence>
<comment type="similarity">
    <text evidence="1">Belongs to the lycopene cyclase family.</text>
</comment>